<organism evidence="1 2">
    <name type="scientific">Streptomyces cyaneochromogenes</name>
    <dbReference type="NCBI Taxonomy" id="2496836"/>
    <lineage>
        <taxon>Bacteria</taxon>
        <taxon>Bacillati</taxon>
        <taxon>Actinomycetota</taxon>
        <taxon>Actinomycetes</taxon>
        <taxon>Kitasatosporales</taxon>
        <taxon>Streptomycetaceae</taxon>
        <taxon>Streptomyces</taxon>
    </lineage>
</organism>
<dbReference type="NCBIfam" id="NF043052">
    <property type="entry name" value="DodecBact"/>
    <property type="match status" value="1"/>
</dbReference>
<dbReference type="InterPro" id="IPR036694">
    <property type="entry name" value="Dodecin-like_sf"/>
</dbReference>
<name>A0A3Q9EPT5_9ACTN</name>
<dbReference type="Pfam" id="PF07311">
    <property type="entry name" value="Dodecin"/>
    <property type="match status" value="1"/>
</dbReference>
<reference evidence="1 2" key="1">
    <citation type="journal article" date="2019" name="Int. J. Syst. Evol. Microbiol.">
        <title>Streptomyces cyaneochromogenes sp. nov., a blue pigment-producing actinomycete from manganese-contaminated soil.</title>
        <authorList>
            <person name="Tang X."/>
            <person name="Zhao J."/>
            <person name="Li K."/>
            <person name="Chen Z."/>
            <person name="Sun Y."/>
            <person name="Gao J."/>
        </authorList>
    </citation>
    <scope>NUCLEOTIDE SEQUENCE [LARGE SCALE GENOMIC DNA]</scope>
    <source>
        <strain evidence="1 2">MK-45</strain>
    </source>
</reference>
<dbReference type="InterPro" id="IPR009923">
    <property type="entry name" value="Dodecin"/>
</dbReference>
<dbReference type="Proteomes" id="UP000280298">
    <property type="component" value="Chromosome"/>
</dbReference>
<dbReference type="AlphaFoldDB" id="A0A3Q9EPT5"/>
<protein>
    <submittedName>
        <fullName evidence="1">Dodecin family protein</fullName>
    </submittedName>
</protein>
<dbReference type="InterPro" id="IPR025543">
    <property type="entry name" value="Dodecin-like"/>
</dbReference>
<dbReference type="RefSeq" id="WP_126388835.1">
    <property type="nucleotide sequence ID" value="NZ_CP034539.1"/>
</dbReference>
<dbReference type="InterPro" id="IPR050049">
    <property type="entry name" value="Dodecin_bact"/>
</dbReference>
<dbReference type="EMBL" id="CP034539">
    <property type="protein sequence ID" value="AZQ32797.1"/>
    <property type="molecule type" value="Genomic_DNA"/>
</dbReference>
<proteinExistence type="predicted"/>
<dbReference type="SUPFAM" id="SSF89807">
    <property type="entry name" value="Dodecin-like"/>
    <property type="match status" value="1"/>
</dbReference>
<dbReference type="Gene3D" id="3.30.1660.10">
    <property type="entry name" value="Flavin-binding protein dodecin"/>
    <property type="match status" value="1"/>
</dbReference>
<dbReference type="PANTHER" id="PTHR39324">
    <property type="entry name" value="CALCIUM DODECIN"/>
    <property type="match status" value="1"/>
</dbReference>
<evidence type="ECO:0000313" key="1">
    <source>
        <dbReference type="EMBL" id="AZQ32797.1"/>
    </source>
</evidence>
<evidence type="ECO:0000313" key="2">
    <source>
        <dbReference type="Proteomes" id="UP000280298"/>
    </source>
</evidence>
<dbReference type="KEGG" id="scya:EJ357_04520"/>
<gene>
    <name evidence="1" type="ORF">EJ357_04520</name>
</gene>
<accession>A0A3Q9EPT5</accession>
<dbReference type="OrthoDB" id="9805889at2"/>
<dbReference type="PANTHER" id="PTHR39324:SF1">
    <property type="entry name" value="CALCIUM DODECIN"/>
    <property type="match status" value="1"/>
</dbReference>
<keyword evidence="2" id="KW-1185">Reference proteome</keyword>
<sequence length="71" mass="8045">MSNHTYRVTDIVGTSPEGVDQAIRNGITRASQTLRNLDWFEVVEVRGQLDNGDIAHWQVTMKVGFRLEDAE</sequence>